<accession>A0A3T0N5C0</accession>
<feature type="transmembrane region" description="Helical" evidence="3">
    <location>
        <begin position="201"/>
        <end position="224"/>
    </location>
</feature>
<organism evidence="4 5">
    <name type="scientific">Parasedimentitalea marina</name>
    <dbReference type="NCBI Taxonomy" id="2483033"/>
    <lineage>
        <taxon>Bacteria</taxon>
        <taxon>Pseudomonadati</taxon>
        <taxon>Pseudomonadota</taxon>
        <taxon>Alphaproteobacteria</taxon>
        <taxon>Rhodobacterales</taxon>
        <taxon>Paracoccaceae</taxon>
        <taxon>Parasedimentitalea</taxon>
    </lineage>
</organism>
<gene>
    <name evidence="4" type="ORF">EBB79_15710</name>
</gene>
<dbReference type="InterPro" id="IPR050445">
    <property type="entry name" value="Bact_polysacc_biosynth/exp"/>
</dbReference>
<feature type="transmembrane region" description="Helical" evidence="3">
    <location>
        <begin position="536"/>
        <end position="556"/>
    </location>
</feature>
<keyword evidence="5" id="KW-1185">Reference proteome</keyword>
<feature type="compositionally biased region" description="Basic residues" evidence="2">
    <location>
        <begin position="1"/>
        <end position="13"/>
    </location>
</feature>
<keyword evidence="3" id="KW-0472">Membrane</keyword>
<evidence type="ECO:0000313" key="4">
    <source>
        <dbReference type="EMBL" id="AZV79181.1"/>
    </source>
</evidence>
<proteinExistence type="predicted"/>
<protein>
    <submittedName>
        <fullName evidence="4">Capsule biosynthesis protein</fullName>
    </submittedName>
</protein>
<evidence type="ECO:0000256" key="2">
    <source>
        <dbReference type="SAM" id="MobiDB-lite"/>
    </source>
</evidence>
<keyword evidence="3" id="KW-0812">Transmembrane</keyword>
<keyword evidence="1" id="KW-0175">Coiled coil</keyword>
<feature type="region of interest" description="Disordered" evidence="2">
    <location>
        <begin position="1"/>
        <end position="72"/>
    </location>
</feature>
<keyword evidence="3" id="KW-1133">Transmembrane helix</keyword>
<dbReference type="GO" id="GO:0004713">
    <property type="term" value="F:protein tyrosine kinase activity"/>
    <property type="evidence" value="ECO:0007669"/>
    <property type="project" value="TreeGrafter"/>
</dbReference>
<dbReference type="RefSeq" id="WP_127749731.1">
    <property type="nucleotide sequence ID" value="NZ_CP033219.1"/>
</dbReference>
<dbReference type="OrthoDB" id="7810642at2"/>
<feature type="coiled-coil region" evidence="1">
    <location>
        <begin position="353"/>
        <end position="396"/>
    </location>
</feature>
<feature type="compositionally biased region" description="Low complexity" evidence="2">
    <location>
        <begin position="17"/>
        <end position="33"/>
    </location>
</feature>
<dbReference type="Proteomes" id="UP000283063">
    <property type="component" value="Chromosome"/>
</dbReference>
<sequence>MTTKPKAKKFRIRRNPEAPGAAPASAEPVARPVDPAQVRPARARSVPGPEAEAAAASAQMQAGPDTQSPISGQVSSAHEIGVETDIDAIRREGLTGRQLRMARRVAQKYKLPATSDFDAVRLLRAQGIDPFKRSNMLELVVPQNKIPADGIHGAPGDVQLPQTVPAAKTTLPSTEMSPAERRNRDIQTIQRDISNRRRRKLALLMARLAFFVMLPTILTGYYFYAVATPMYAAKSEFLILKADNSGGAGLGGLLSGTQFATSQDSIAVQSFLQSKEAMLRLDRDIGFKSHFSQDWIDPIQRLNPEPTNEEAYKTYSRNVTIGYDPTEGVIRMEVSAADPEVSAQFAQNLITYAEDMVNELSSAKRENQMLDAESAMENAEFQRRSAQESLVRLQQQGSVLDPEGLIVSLRSQISTFEVQVQENELELAALLDNARPNKAKVAGTRADIARLQAVIDRLNQRMLDASAGENSLASLSVQIQMAQADLATRDLMLQSALQQVEQTRMEANRQVRYLTTAVRPVPSQDASYPRKFENTILAFLIFSGIYLMFSLTASILREQVSS</sequence>
<evidence type="ECO:0000313" key="5">
    <source>
        <dbReference type="Proteomes" id="UP000283063"/>
    </source>
</evidence>
<reference evidence="4 5" key="1">
    <citation type="submission" date="2018-10" db="EMBL/GenBank/DDBJ databases">
        <title>Parasedimentitalea marina sp. nov., a psychrophilic bacterium isolated from deep seawater of the New Britain Trench.</title>
        <authorList>
            <person name="Cao J."/>
        </authorList>
    </citation>
    <scope>NUCLEOTIDE SEQUENCE [LARGE SCALE GENOMIC DNA]</scope>
    <source>
        <strain evidence="4 5">W43</strain>
    </source>
</reference>
<dbReference type="PANTHER" id="PTHR32309:SF13">
    <property type="entry name" value="FERRIC ENTEROBACTIN TRANSPORT PROTEIN FEPE"/>
    <property type="match status" value="1"/>
</dbReference>
<feature type="compositionally biased region" description="Low complexity" evidence="2">
    <location>
        <begin position="50"/>
        <end position="62"/>
    </location>
</feature>
<evidence type="ECO:0000256" key="3">
    <source>
        <dbReference type="SAM" id="Phobius"/>
    </source>
</evidence>
<name>A0A3T0N5C0_9RHOB</name>
<dbReference type="PANTHER" id="PTHR32309">
    <property type="entry name" value="TYROSINE-PROTEIN KINASE"/>
    <property type="match status" value="1"/>
</dbReference>
<dbReference type="GO" id="GO:0005886">
    <property type="term" value="C:plasma membrane"/>
    <property type="evidence" value="ECO:0007669"/>
    <property type="project" value="TreeGrafter"/>
</dbReference>
<dbReference type="EMBL" id="CP033219">
    <property type="protein sequence ID" value="AZV79181.1"/>
    <property type="molecule type" value="Genomic_DNA"/>
</dbReference>
<dbReference type="KEGG" id="sedi:EBB79_15710"/>
<dbReference type="AlphaFoldDB" id="A0A3T0N5C0"/>
<evidence type="ECO:0000256" key="1">
    <source>
        <dbReference type="SAM" id="Coils"/>
    </source>
</evidence>